<dbReference type="InterPro" id="IPR052770">
    <property type="entry name" value="Cobalt_transport_CbiQ"/>
</dbReference>
<feature type="transmembrane region" description="Helical" evidence="6">
    <location>
        <begin position="53"/>
        <end position="73"/>
    </location>
</feature>
<sequence length="246" mass="26618">MLKGFHPLPKLALCLAFILASLLIFRLSFQLALLVLAAGLLVIDARIPLRRVLLLMVPFALFGFGFFTTSVLFRAESGFALQMAQEQGGGPEVAPGLVLFFRVLACGMISALFALTTDPGRLVRALMEHVRLPAPAGFALMQAMHMVPDLRDEMVQMRMARAIRLGRPLRRFPSLAEAVSLAIPLLAYAIRRATRAALSFEARGLQIGMSRTHLPQPPMTRTDMILASVGTGILVGISTATLLVGG</sequence>
<organism evidence="7 8">
    <name type="scientific">Roseicyclus mahoneyensis</name>
    <dbReference type="NCBI Taxonomy" id="164332"/>
    <lineage>
        <taxon>Bacteria</taxon>
        <taxon>Pseudomonadati</taxon>
        <taxon>Pseudomonadota</taxon>
        <taxon>Alphaproteobacteria</taxon>
        <taxon>Rhodobacterales</taxon>
        <taxon>Roseobacteraceae</taxon>
        <taxon>Roseicyclus</taxon>
    </lineage>
</organism>
<keyword evidence="4 6" id="KW-1133">Transmembrane helix</keyword>
<dbReference type="Proteomes" id="UP000245708">
    <property type="component" value="Unassembled WGS sequence"/>
</dbReference>
<dbReference type="RefSeq" id="WP_109666358.1">
    <property type="nucleotide sequence ID" value="NZ_QGGW01000002.1"/>
</dbReference>
<name>A0A316GKS7_9RHOB</name>
<protein>
    <submittedName>
        <fullName evidence="7">Energy-coupling factor transport system permease protein</fullName>
    </submittedName>
</protein>
<feature type="transmembrane region" description="Helical" evidence="6">
    <location>
        <begin position="224"/>
        <end position="244"/>
    </location>
</feature>
<evidence type="ECO:0000256" key="4">
    <source>
        <dbReference type="ARBA" id="ARBA00022989"/>
    </source>
</evidence>
<dbReference type="AlphaFoldDB" id="A0A316GKS7"/>
<dbReference type="GO" id="GO:0043190">
    <property type="term" value="C:ATP-binding cassette (ABC) transporter complex"/>
    <property type="evidence" value="ECO:0007669"/>
    <property type="project" value="TreeGrafter"/>
</dbReference>
<evidence type="ECO:0000256" key="1">
    <source>
        <dbReference type="ARBA" id="ARBA00004141"/>
    </source>
</evidence>
<dbReference type="Pfam" id="PF02361">
    <property type="entry name" value="CbiQ"/>
    <property type="match status" value="1"/>
</dbReference>
<dbReference type="CDD" id="cd16914">
    <property type="entry name" value="EcfT"/>
    <property type="match status" value="1"/>
</dbReference>
<accession>A0A316GKS7</accession>
<dbReference type="GO" id="GO:0006824">
    <property type="term" value="P:cobalt ion transport"/>
    <property type="evidence" value="ECO:0007669"/>
    <property type="project" value="TreeGrafter"/>
</dbReference>
<evidence type="ECO:0000256" key="5">
    <source>
        <dbReference type="ARBA" id="ARBA00023136"/>
    </source>
</evidence>
<dbReference type="EMBL" id="QGGW01000002">
    <property type="protein sequence ID" value="PWK61422.1"/>
    <property type="molecule type" value="Genomic_DNA"/>
</dbReference>
<keyword evidence="8" id="KW-1185">Reference proteome</keyword>
<dbReference type="PANTHER" id="PTHR43723:SF1">
    <property type="entry name" value="COBALT TRANSPORT PROTEIN CBIQ"/>
    <property type="match status" value="1"/>
</dbReference>
<dbReference type="OrthoDB" id="92887at2"/>
<proteinExistence type="inferred from homology"/>
<evidence type="ECO:0000256" key="3">
    <source>
        <dbReference type="ARBA" id="ARBA00022692"/>
    </source>
</evidence>
<dbReference type="InterPro" id="IPR003339">
    <property type="entry name" value="ABC/ECF_trnsptr_transmembrane"/>
</dbReference>
<gene>
    <name evidence="7" type="ORF">C7455_102110</name>
</gene>
<evidence type="ECO:0000313" key="7">
    <source>
        <dbReference type="EMBL" id="PWK61422.1"/>
    </source>
</evidence>
<comment type="subcellular location">
    <subcellularLocation>
        <location evidence="1">Membrane</location>
        <topology evidence="1">Multi-pass membrane protein</topology>
    </subcellularLocation>
</comment>
<comment type="caution">
    <text evidence="7">The sequence shown here is derived from an EMBL/GenBank/DDBJ whole genome shotgun (WGS) entry which is preliminary data.</text>
</comment>
<reference evidence="7 8" key="1">
    <citation type="submission" date="2018-05" db="EMBL/GenBank/DDBJ databases">
        <title>Genomic Encyclopedia of Type Strains, Phase IV (KMG-IV): sequencing the most valuable type-strain genomes for metagenomic binning, comparative biology and taxonomic classification.</title>
        <authorList>
            <person name="Goeker M."/>
        </authorList>
    </citation>
    <scope>NUCLEOTIDE SEQUENCE [LARGE SCALE GENOMIC DNA]</scope>
    <source>
        <strain evidence="7 8">DSM 16097</strain>
    </source>
</reference>
<keyword evidence="5 6" id="KW-0472">Membrane</keyword>
<evidence type="ECO:0000313" key="8">
    <source>
        <dbReference type="Proteomes" id="UP000245708"/>
    </source>
</evidence>
<evidence type="ECO:0000256" key="2">
    <source>
        <dbReference type="ARBA" id="ARBA00008564"/>
    </source>
</evidence>
<evidence type="ECO:0000256" key="6">
    <source>
        <dbReference type="SAM" id="Phobius"/>
    </source>
</evidence>
<keyword evidence="3 6" id="KW-0812">Transmembrane</keyword>
<comment type="similarity">
    <text evidence="2">Belongs to the CbiQ family.</text>
</comment>
<dbReference type="PANTHER" id="PTHR43723">
    <property type="entry name" value="COBALT TRANSPORT PROTEIN CBIQ"/>
    <property type="match status" value="1"/>
</dbReference>
<feature type="transmembrane region" description="Helical" evidence="6">
    <location>
        <begin position="93"/>
        <end position="114"/>
    </location>
</feature>